<gene>
    <name evidence="1" type="ORF">M977_04517</name>
</gene>
<organism evidence="1 2">
    <name type="scientific">Buttiauxella gaviniae ATCC 51604</name>
    <dbReference type="NCBI Taxonomy" id="1354253"/>
    <lineage>
        <taxon>Bacteria</taxon>
        <taxon>Pseudomonadati</taxon>
        <taxon>Pseudomonadota</taxon>
        <taxon>Gammaproteobacteria</taxon>
        <taxon>Enterobacterales</taxon>
        <taxon>Enterobacteriaceae</taxon>
        <taxon>Buttiauxella</taxon>
    </lineage>
</organism>
<reference evidence="1 2" key="1">
    <citation type="submission" date="2016-04" db="EMBL/GenBank/DDBJ databases">
        <title>ATOL: Assembling a taxonomically balanced genome-scale reconstruction of the evolutionary history of the Enterobacteriaceae.</title>
        <authorList>
            <person name="Plunkett G.III."/>
            <person name="Neeno-Eckwall E.C."/>
            <person name="Glasner J.D."/>
            <person name="Perna N.T."/>
        </authorList>
    </citation>
    <scope>NUCLEOTIDE SEQUENCE [LARGE SCALE GENOMIC DNA]</scope>
    <source>
        <strain evidence="1 2">ATCC 51604</strain>
    </source>
</reference>
<proteinExistence type="predicted"/>
<dbReference type="RefSeq" id="WP_064519081.1">
    <property type="nucleotide sequence ID" value="NZ_LXEP01000047.1"/>
</dbReference>
<dbReference type="PATRIC" id="fig|1354253.4.peg.4641"/>
<dbReference type="AlphaFoldDB" id="A0A1B7HM85"/>
<evidence type="ECO:0000313" key="1">
    <source>
        <dbReference type="EMBL" id="OAT16767.1"/>
    </source>
</evidence>
<protein>
    <submittedName>
        <fullName evidence="1">Phage protein</fullName>
    </submittedName>
</protein>
<comment type="caution">
    <text evidence="1">The sequence shown here is derived from an EMBL/GenBank/DDBJ whole genome shotgun (WGS) entry which is preliminary data.</text>
</comment>
<name>A0A1B7HM85_9ENTR</name>
<sequence>MFKFGLNQLVEIAVSGEMGHIKGRGEYSNHINGYYVHYKAGDGRAVTSWFDENDIIAVEDKASGGQPIFVVDAPEAAAVKQ</sequence>
<dbReference type="Proteomes" id="UP000078504">
    <property type="component" value="Unassembled WGS sequence"/>
</dbReference>
<accession>A0A1B7HM85</accession>
<evidence type="ECO:0000313" key="2">
    <source>
        <dbReference type="Proteomes" id="UP000078504"/>
    </source>
</evidence>
<dbReference type="EMBL" id="LXEP01000047">
    <property type="protein sequence ID" value="OAT16767.1"/>
    <property type="molecule type" value="Genomic_DNA"/>
</dbReference>